<dbReference type="AlphaFoldDB" id="A0A9W2YUQ9"/>
<keyword evidence="1" id="KW-1185">Reference proteome</keyword>
<gene>
    <name evidence="2" type="primary">LOC106068494</name>
</gene>
<organism evidence="1 2">
    <name type="scientific">Biomphalaria glabrata</name>
    <name type="common">Bloodfluke planorb</name>
    <name type="synonym">Freshwater snail</name>
    <dbReference type="NCBI Taxonomy" id="6526"/>
    <lineage>
        <taxon>Eukaryota</taxon>
        <taxon>Metazoa</taxon>
        <taxon>Spiralia</taxon>
        <taxon>Lophotrochozoa</taxon>
        <taxon>Mollusca</taxon>
        <taxon>Gastropoda</taxon>
        <taxon>Heterobranchia</taxon>
        <taxon>Euthyneura</taxon>
        <taxon>Panpulmonata</taxon>
        <taxon>Hygrophila</taxon>
        <taxon>Lymnaeoidea</taxon>
        <taxon>Planorbidae</taxon>
        <taxon>Biomphalaria</taxon>
    </lineage>
</organism>
<accession>A0A9W2YUQ9</accession>
<name>A0A9W2YUQ9_BIOGL</name>
<protein>
    <submittedName>
        <fullName evidence="2">Uncharacterized protein LOC106068494 isoform X2</fullName>
    </submittedName>
</protein>
<dbReference type="GeneID" id="106068494"/>
<proteinExistence type="predicted"/>
<reference evidence="2" key="1">
    <citation type="submission" date="2025-08" db="UniProtKB">
        <authorList>
            <consortium name="RefSeq"/>
        </authorList>
    </citation>
    <scope>IDENTIFICATION</scope>
</reference>
<dbReference type="RefSeq" id="XP_055866452.1">
    <property type="nucleotide sequence ID" value="XM_056010477.1"/>
</dbReference>
<evidence type="ECO:0000313" key="2">
    <source>
        <dbReference type="RefSeq" id="XP_055866452.1"/>
    </source>
</evidence>
<sequence>MHCSMMADIARAEASKDGHIAARIIFPNGTQVIRQLPLLDRDGDDMTFGEIKKKLLAEMEPGLNPENYKLKFKEEDNVMPDNGYILDYYQEQLLRNKPPTFTFQGR</sequence>
<dbReference type="Proteomes" id="UP001165740">
    <property type="component" value="Chromosome 14"/>
</dbReference>
<evidence type="ECO:0000313" key="1">
    <source>
        <dbReference type="Proteomes" id="UP001165740"/>
    </source>
</evidence>